<evidence type="ECO:0000313" key="3">
    <source>
        <dbReference type="Proteomes" id="UP001458880"/>
    </source>
</evidence>
<name>A0AAW1JJA0_POPJA</name>
<proteinExistence type="predicted"/>
<dbReference type="InterPro" id="IPR036397">
    <property type="entry name" value="RNaseH_sf"/>
</dbReference>
<dbReference type="Proteomes" id="UP001458880">
    <property type="component" value="Unassembled WGS sequence"/>
</dbReference>
<dbReference type="GO" id="GO:0003676">
    <property type="term" value="F:nucleic acid binding"/>
    <property type="evidence" value="ECO:0007669"/>
    <property type="project" value="InterPro"/>
</dbReference>
<dbReference type="PROSITE" id="PS50879">
    <property type="entry name" value="RNASE_H_1"/>
    <property type="match status" value="1"/>
</dbReference>
<feature type="domain" description="RNase H type-1" evidence="1">
    <location>
        <begin position="1"/>
        <end position="51"/>
    </location>
</feature>
<dbReference type="Gene3D" id="3.30.420.10">
    <property type="entry name" value="Ribonuclease H-like superfamily/Ribonuclease H"/>
    <property type="match status" value="1"/>
</dbReference>
<dbReference type="InterPro" id="IPR002156">
    <property type="entry name" value="RNaseH_domain"/>
</dbReference>
<gene>
    <name evidence="2" type="ORF">QE152_g28363</name>
</gene>
<dbReference type="AlphaFoldDB" id="A0AAW1JJA0"/>
<accession>A0AAW1JJA0</accession>
<dbReference type="GO" id="GO:0004523">
    <property type="term" value="F:RNA-DNA hybrid ribonuclease activity"/>
    <property type="evidence" value="ECO:0007669"/>
    <property type="project" value="InterPro"/>
</dbReference>
<reference evidence="2 3" key="1">
    <citation type="journal article" date="2024" name="BMC Genomics">
        <title>De novo assembly and annotation of Popillia japonica's genome with initial clues to its potential as an invasive pest.</title>
        <authorList>
            <person name="Cucini C."/>
            <person name="Boschi S."/>
            <person name="Funari R."/>
            <person name="Cardaioli E."/>
            <person name="Iannotti N."/>
            <person name="Marturano G."/>
            <person name="Paoli F."/>
            <person name="Bruttini M."/>
            <person name="Carapelli A."/>
            <person name="Frati F."/>
            <person name="Nardi F."/>
        </authorList>
    </citation>
    <scope>NUCLEOTIDE SEQUENCE [LARGE SCALE GENOMIC DNA]</scope>
    <source>
        <strain evidence="2">DMR45628</strain>
    </source>
</reference>
<keyword evidence="3" id="KW-1185">Reference proteome</keyword>
<evidence type="ECO:0000313" key="2">
    <source>
        <dbReference type="EMBL" id="KAK9704334.1"/>
    </source>
</evidence>
<dbReference type="InterPro" id="IPR012337">
    <property type="entry name" value="RNaseH-like_sf"/>
</dbReference>
<dbReference type="EMBL" id="JASPKY010000352">
    <property type="protein sequence ID" value="KAK9704334.1"/>
    <property type="molecule type" value="Genomic_DNA"/>
</dbReference>
<dbReference type="SUPFAM" id="SSF53098">
    <property type="entry name" value="Ribonuclease H-like"/>
    <property type="match status" value="1"/>
</dbReference>
<sequence>MGSFSKLIWEIKELIVSLDNQNKKIILVWVPGHTGVRGNKKADWLAKRGRALRCSNIRLVFEDKLIQYGYKLWVEGIRLGYQNAAANVSTNYAANDGGYCDILRKKMALSTNLKAMAMTLVINSTIPASRHCNYQEMDRKKSVQGCGESRGQEMSMITYRMRREKLMLYMTEGCVYMAYT</sequence>
<protein>
    <recommendedName>
        <fullName evidence="1">RNase H type-1 domain-containing protein</fullName>
    </recommendedName>
</protein>
<organism evidence="2 3">
    <name type="scientific">Popillia japonica</name>
    <name type="common">Japanese beetle</name>
    <dbReference type="NCBI Taxonomy" id="7064"/>
    <lineage>
        <taxon>Eukaryota</taxon>
        <taxon>Metazoa</taxon>
        <taxon>Ecdysozoa</taxon>
        <taxon>Arthropoda</taxon>
        <taxon>Hexapoda</taxon>
        <taxon>Insecta</taxon>
        <taxon>Pterygota</taxon>
        <taxon>Neoptera</taxon>
        <taxon>Endopterygota</taxon>
        <taxon>Coleoptera</taxon>
        <taxon>Polyphaga</taxon>
        <taxon>Scarabaeiformia</taxon>
        <taxon>Scarabaeidae</taxon>
        <taxon>Rutelinae</taxon>
        <taxon>Popillia</taxon>
    </lineage>
</organism>
<comment type="caution">
    <text evidence="2">The sequence shown here is derived from an EMBL/GenBank/DDBJ whole genome shotgun (WGS) entry which is preliminary data.</text>
</comment>
<evidence type="ECO:0000259" key="1">
    <source>
        <dbReference type="PROSITE" id="PS50879"/>
    </source>
</evidence>